<keyword evidence="2" id="KW-0548">Nucleotidyltransferase</keyword>
<dbReference type="SUPFAM" id="SSF53448">
    <property type="entry name" value="Nucleotide-diphospho-sugar transferases"/>
    <property type="match status" value="1"/>
</dbReference>
<dbReference type="AlphaFoldDB" id="A0A2W7RXY8"/>
<dbReference type="Gene3D" id="3.90.550.10">
    <property type="entry name" value="Spore Coat Polysaccharide Biosynthesis Protein SpsA, Chain A"/>
    <property type="match status" value="1"/>
</dbReference>
<evidence type="ECO:0000313" key="3">
    <source>
        <dbReference type="Proteomes" id="UP000249720"/>
    </source>
</evidence>
<dbReference type="Pfam" id="PF12804">
    <property type="entry name" value="NTP_transf_3"/>
    <property type="match status" value="1"/>
</dbReference>
<evidence type="ECO:0000259" key="1">
    <source>
        <dbReference type="Pfam" id="PF12804"/>
    </source>
</evidence>
<protein>
    <submittedName>
        <fullName evidence="2">Molybdenum cofactor cytidylyltransferase</fullName>
    </submittedName>
</protein>
<dbReference type="PANTHER" id="PTHR43777">
    <property type="entry name" value="MOLYBDENUM COFACTOR CYTIDYLYLTRANSFERASE"/>
    <property type="match status" value="1"/>
</dbReference>
<name>A0A2W7RXY8_9BACT</name>
<proteinExistence type="predicted"/>
<organism evidence="2 3">
    <name type="scientific">Hydrotalea sandarakina</name>
    <dbReference type="NCBI Taxonomy" id="1004304"/>
    <lineage>
        <taxon>Bacteria</taxon>
        <taxon>Pseudomonadati</taxon>
        <taxon>Bacteroidota</taxon>
        <taxon>Chitinophagia</taxon>
        <taxon>Chitinophagales</taxon>
        <taxon>Chitinophagaceae</taxon>
        <taxon>Hydrotalea</taxon>
    </lineage>
</organism>
<dbReference type="PANTHER" id="PTHR43777:SF1">
    <property type="entry name" value="MOLYBDENUM COFACTOR CYTIDYLYLTRANSFERASE"/>
    <property type="match status" value="1"/>
</dbReference>
<dbReference type="GO" id="GO:0016779">
    <property type="term" value="F:nucleotidyltransferase activity"/>
    <property type="evidence" value="ECO:0007669"/>
    <property type="project" value="UniProtKB-KW"/>
</dbReference>
<comment type="caution">
    <text evidence="2">The sequence shown here is derived from an EMBL/GenBank/DDBJ whole genome shotgun (WGS) entry which is preliminary data.</text>
</comment>
<accession>A0A2W7RXY8</accession>
<dbReference type="InterPro" id="IPR029044">
    <property type="entry name" value="Nucleotide-diphossugar_trans"/>
</dbReference>
<dbReference type="RefSeq" id="WP_111297133.1">
    <property type="nucleotide sequence ID" value="NZ_QKZV01000011.1"/>
</dbReference>
<dbReference type="EMBL" id="QKZV01000011">
    <property type="protein sequence ID" value="PZX60077.1"/>
    <property type="molecule type" value="Genomic_DNA"/>
</dbReference>
<dbReference type="CDD" id="cd04182">
    <property type="entry name" value="GT_2_like_f"/>
    <property type="match status" value="1"/>
</dbReference>
<sequence>MKTGIIILAAGAATRMGKPKMLLPYGEKNLLQHIVQQAQQIPSEGILIVTGYYDAMIKQAFNNYPINLVYNEQWKEGMASSIKLGLQWWLEQNNALTQIMILVSDQPYLNADILNKLLQQQQQTQKGIIAATYDGITGTPVLFTRPYFPQLLQLMGDKGAGNILKAFSEDVAAISFEAGKYDIDTPEDYEQFCLHNN</sequence>
<dbReference type="Proteomes" id="UP000249720">
    <property type="component" value="Unassembled WGS sequence"/>
</dbReference>
<feature type="domain" description="MobA-like NTP transferase" evidence="1">
    <location>
        <begin position="6"/>
        <end position="166"/>
    </location>
</feature>
<evidence type="ECO:0000313" key="2">
    <source>
        <dbReference type="EMBL" id="PZX60077.1"/>
    </source>
</evidence>
<reference evidence="2 3" key="1">
    <citation type="submission" date="2018-06" db="EMBL/GenBank/DDBJ databases">
        <title>Genomic Encyclopedia of Archaeal and Bacterial Type Strains, Phase II (KMG-II): from individual species to whole genera.</title>
        <authorList>
            <person name="Goeker M."/>
        </authorList>
    </citation>
    <scope>NUCLEOTIDE SEQUENCE [LARGE SCALE GENOMIC DNA]</scope>
    <source>
        <strain evidence="2 3">DSM 23241</strain>
    </source>
</reference>
<dbReference type="OrthoDB" id="9779263at2"/>
<gene>
    <name evidence="2" type="ORF">LX80_02644</name>
</gene>
<dbReference type="InterPro" id="IPR025877">
    <property type="entry name" value="MobA-like_NTP_Trfase"/>
</dbReference>
<keyword evidence="3" id="KW-1185">Reference proteome</keyword>
<keyword evidence="2" id="KW-0808">Transferase</keyword>